<keyword evidence="3" id="KW-1185">Reference proteome</keyword>
<comment type="caution">
    <text evidence="2">The sequence shown here is derived from an EMBL/GenBank/DDBJ whole genome shotgun (WGS) entry which is preliminary data.</text>
</comment>
<feature type="compositionally biased region" description="Basic and acidic residues" evidence="1">
    <location>
        <begin position="17"/>
        <end position="27"/>
    </location>
</feature>
<sequence length="107" mass="10906">MTTSPSDDNAAPDEAPDEARDEAHDTPPTDISVPVGDAIPAPVEPGLDQPIPAKSDIPGNEADVAPTVEDTPEPVSEVSKPVGDAIPTPVEPGTDQPLPEKNPGADD</sequence>
<dbReference type="RefSeq" id="WP_097190786.1">
    <property type="nucleotide sequence ID" value="NZ_OCSU01000003.1"/>
</dbReference>
<dbReference type="Proteomes" id="UP000219522">
    <property type="component" value="Unassembled WGS sequence"/>
</dbReference>
<dbReference type="AlphaFoldDB" id="A0A7Z7ID99"/>
<dbReference type="EMBL" id="OCSU01000003">
    <property type="protein sequence ID" value="SOE88623.1"/>
    <property type="molecule type" value="Genomic_DNA"/>
</dbReference>
<accession>A0A7Z7ID99</accession>
<organism evidence="2 3">
    <name type="scientific">Caballeronia arationis</name>
    <dbReference type="NCBI Taxonomy" id="1777142"/>
    <lineage>
        <taxon>Bacteria</taxon>
        <taxon>Pseudomonadati</taxon>
        <taxon>Pseudomonadota</taxon>
        <taxon>Betaproteobacteria</taxon>
        <taxon>Burkholderiales</taxon>
        <taxon>Burkholderiaceae</taxon>
        <taxon>Caballeronia</taxon>
    </lineage>
</organism>
<evidence type="ECO:0000313" key="3">
    <source>
        <dbReference type="Proteomes" id="UP000219522"/>
    </source>
</evidence>
<proteinExistence type="predicted"/>
<evidence type="ECO:0000313" key="2">
    <source>
        <dbReference type="EMBL" id="SOE88623.1"/>
    </source>
</evidence>
<feature type="region of interest" description="Disordered" evidence="1">
    <location>
        <begin position="1"/>
        <end position="107"/>
    </location>
</feature>
<protein>
    <submittedName>
        <fullName evidence="2">Uncharacterized protein</fullName>
    </submittedName>
</protein>
<gene>
    <name evidence="2" type="ORF">SAMN05446927_7241</name>
</gene>
<reference evidence="2 3" key="1">
    <citation type="submission" date="2017-09" db="EMBL/GenBank/DDBJ databases">
        <authorList>
            <person name="Varghese N."/>
            <person name="Submissions S."/>
        </authorList>
    </citation>
    <scope>NUCLEOTIDE SEQUENCE [LARGE SCALE GENOMIC DNA]</scope>
    <source>
        <strain evidence="2 3">OK806</strain>
    </source>
</reference>
<evidence type="ECO:0000256" key="1">
    <source>
        <dbReference type="SAM" id="MobiDB-lite"/>
    </source>
</evidence>
<name>A0A7Z7ID99_9BURK</name>